<dbReference type="PROSITE" id="PS50893">
    <property type="entry name" value="ABC_TRANSPORTER_2"/>
    <property type="match status" value="1"/>
</dbReference>
<gene>
    <name evidence="5" type="ORF">FHU39_002769</name>
</gene>
<dbReference type="Pfam" id="PF00005">
    <property type="entry name" value="ABC_tran"/>
    <property type="match status" value="1"/>
</dbReference>
<dbReference type="InterPro" id="IPR027417">
    <property type="entry name" value="P-loop_NTPase"/>
</dbReference>
<protein>
    <submittedName>
        <fullName evidence="5">Branched-chain amino acid transport system ATP-binding protein</fullName>
    </submittedName>
</protein>
<dbReference type="GO" id="GO:0016887">
    <property type="term" value="F:ATP hydrolysis activity"/>
    <property type="evidence" value="ECO:0007669"/>
    <property type="project" value="InterPro"/>
</dbReference>
<dbReference type="InterPro" id="IPR003593">
    <property type="entry name" value="AAA+_ATPase"/>
</dbReference>
<dbReference type="EMBL" id="JACHVQ010000002">
    <property type="protein sequence ID" value="MBB2892751.1"/>
    <property type="molecule type" value="Genomic_DNA"/>
</dbReference>
<dbReference type="PROSITE" id="PS00211">
    <property type="entry name" value="ABC_TRANSPORTER_1"/>
    <property type="match status" value="1"/>
</dbReference>
<reference evidence="5 6" key="1">
    <citation type="submission" date="2020-08" db="EMBL/GenBank/DDBJ databases">
        <title>Sequencing the genomes of 1000 actinobacteria strains.</title>
        <authorList>
            <person name="Klenk H.-P."/>
        </authorList>
    </citation>
    <scope>NUCLEOTIDE SEQUENCE [LARGE SCALE GENOMIC DNA]</scope>
    <source>
        <strain evidence="5 6">DSM 105369</strain>
    </source>
</reference>
<dbReference type="Proteomes" id="UP000559182">
    <property type="component" value="Unassembled WGS sequence"/>
</dbReference>
<keyword evidence="1" id="KW-0813">Transport</keyword>
<dbReference type="InterPro" id="IPR017871">
    <property type="entry name" value="ABC_transporter-like_CS"/>
</dbReference>
<evidence type="ECO:0000256" key="3">
    <source>
        <dbReference type="ARBA" id="ARBA00022840"/>
    </source>
</evidence>
<keyword evidence="6" id="KW-1185">Reference proteome</keyword>
<sequence length="259" mass="26816">MTATPAELPARAVLQATGLTCTIGGAAIVSDVDLGVQDGELLGVIGPNGAGKTSLLNLLSGLLPATSGAVQLDGQNISGWSPHRRARAGLGRTFQTSSVFGELSVAENVSIAAQAFLGGNLRLWQPATRIRGRSERAGAALELVGLAGRAGIAAGSLSHGDKRKLELAILLAGEPKVMMLDEPMAGVSAEDVPELTELIGRVRRERGATVIMVEHHMDVILQLADRLAVMHHGSLLLCDTPQVVMADATVQEAYLGGAL</sequence>
<dbReference type="RefSeq" id="WP_183321157.1">
    <property type="nucleotide sequence ID" value="NZ_JACHVQ010000002.1"/>
</dbReference>
<evidence type="ECO:0000313" key="5">
    <source>
        <dbReference type="EMBL" id="MBB2892751.1"/>
    </source>
</evidence>
<evidence type="ECO:0000313" key="6">
    <source>
        <dbReference type="Proteomes" id="UP000559182"/>
    </source>
</evidence>
<name>A0A839NDI8_9MICO</name>
<dbReference type="CDD" id="cd03219">
    <property type="entry name" value="ABC_Mj1267_LivG_branched"/>
    <property type="match status" value="1"/>
</dbReference>
<keyword evidence="2" id="KW-0547">Nucleotide-binding</keyword>
<proteinExistence type="predicted"/>
<dbReference type="SUPFAM" id="SSF52540">
    <property type="entry name" value="P-loop containing nucleoside triphosphate hydrolases"/>
    <property type="match status" value="1"/>
</dbReference>
<organism evidence="5 6">
    <name type="scientific">Flexivirga oryzae</name>
    <dbReference type="NCBI Taxonomy" id="1794944"/>
    <lineage>
        <taxon>Bacteria</taxon>
        <taxon>Bacillati</taxon>
        <taxon>Actinomycetota</taxon>
        <taxon>Actinomycetes</taxon>
        <taxon>Micrococcales</taxon>
        <taxon>Dermacoccaceae</taxon>
        <taxon>Flexivirga</taxon>
    </lineage>
</organism>
<dbReference type="PANTHER" id="PTHR45772">
    <property type="entry name" value="CONSERVED COMPONENT OF ABC TRANSPORTER FOR NATURAL AMINO ACIDS-RELATED"/>
    <property type="match status" value="1"/>
</dbReference>
<dbReference type="AlphaFoldDB" id="A0A839NDI8"/>
<dbReference type="GO" id="GO:0005524">
    <property type="term" value="F:ATP binding"/>
    <property type="evidence" value="ECO:0007669"/>
    <property type="project" value="UniProtKB-KW"/>
</dbReference>
<dbReference type="InterPro" id="IPR003439">
    <property type="entry name" value="ABC_transporter-like_ATP-bd"/>
</dbReference>
<dbReference type="GO" id="GO:0005886">
    <property type="term" value="C:plasma membrane"/>
    <property type="evidence" value="ECO:0007669"/>
    <property type="project" value="TreeGrafter"/>
</dbReference>
<comment type="caution">
    <text evidence="5">The sequence shown here is derived from an EMBL/GenBank/DDBJ whole genome shotgun (WGS) entry which is preliminary data.</text>
</comment>
<evidence type="ECO:0000259" key="4">
    <source>
        <dbReference type="PROSITE" id="PS50893"/>
    </source>
</evidence>
<dbReference type="SMART" id="SM00382">
    <property type="entry name" value="AAA"/>
    <property type="match status" value="1"/>
</dbReference>
<evidence type="ECO:0000256" key="1">
    <source>
        <dbReference type="ARBA" id="ARBA00022448"/>
    </source>
</evidence>
<evidence type="ECO:0000256" key="2">
    <source>
        <dbReference type="ARBA" id="ARBA00022741"/>
    </source>
</evidence>
<dbReference type="Gene3D" id="3.40.50.300">
    <property type="entry name" value="P-loop containing nucleotide triphosphate hydrolases"/>
    <property type="match status" value="1"/>
</dbReference>
<feature type="domain" description="ABC transporter" evidence="4">
    <location>
        <begin position="14"/>
        <end position="257"/>
    </location>
</feature>
<accession>A0A839NDI8</accession>
<dbReference type="PANTHER" id="PTHR45772:SF3">
    <property type="entry name" value="ABC TRANSPORTER ATP-BINDING PROTEIN"/>
    <property type="match status" value="1"/>
</dbReference>
<keyword evidence="3 5" id="KW-0067">ATP-binding</keyword>
<dbReference type="InterPro" id="IPR051120">
    <property type="entry name" value="ABC_AA/LPS_Transport"/>
</dbReference>